<proteinExistence type="predicted"/>
<dbReference type="AlphaFoldDB" id="A0A256FAA9"/>
<accession>A0A256FAA9</accession>
<dbReference type="Proteomes" id="UP000216345">
    <property type="component" value="Unassembled WGS sequence"/>
</dbReference>
<sequence>MRLQRSIGFSRVTQISFLNLRIFHEASHRLRLVAETEKLTTK</sequence>
<keyword evidence="2" id="KW-1185">Reference proteome</keyword>
<evidence type="ECO:0000313" key="1">
    <source>
        <dbReference type="EMBL" id="OYR11660.1"/>
    </source>
</evidence>
<organism evidence="1 2">
    <name type="scientific">Brucella rhizosphaerae</name>
    <dbReference type="NCBI Taxonomy" id="571254"/>
    <lineage>
        <taxon>Bacteria</taxon>
        <taxon>Pseudomonadati</taxon>
        <taxon>Pseudomonadota</taxon>
        <taxon>Alphaproteobacteria</taxon>
        <taxon>Hyphomicrobiales</taxon>
        <taxon>Brucellaceae</taxon>
        <taxon>Brucella/Ochrobactrum group</taxon>
        <taxon>Brucella</taxon>
    </lineage>
</organism>
<reference evidence="1 2" key="1">
    <citation type="submission" date="2017-07" db="EMBL/GenBank/DDBJ databases">
        <title>Phylogenetic study on the rhizospheric bacterium Ochrobactrum sp. A44.</title>
        <authorList>
            <person name="Krzyzanowska D.M."/>
            <person name="Ossowicki A."/>
            <person name="Rajewska M."/>
            <person name="Maciag T."/>
            <person name="Kaczynski Z."/>
            <person name="Czerwicka M."/>
            <person name="Jafra S."/>
        </authorList>
    </citation>
    <scope>NUCLEOTIDE SEQUENCE [LARGE SCALE GENOMIC DNA]</scope>
    <source>
        <strain evidence="1 2">PR17</strain>
    </source>
</reference>
<gene>
    <name evidence="1" type="ORF">CEV32_1399</name>
</gene>
<dbReference type="EMBL" id="NNRK01000032">
    <property type="protein sequence ID" value="OYR11660.1"/>
    <property type="molecule type" value="Genomic_DNA"/>
</dbReference>
<protein>
    <submittedName>
        <fullName evidence="1">Uncharacterized protein</fullName>
    </submittedName>
</protein>
<evidence type="ECO:0000313" key="2">
    <source>
        <dbReference type="Proteomes" id="UP000216345"/>
    </source>
</evidence>
<name>A0A256FAA9_9HYPH</name>
<comment type="caution">
    <text evidence="1">The sequence shown here is derived from an EMBL/GenBank/DDBJ whole genome shotgun (WGS) entry which is preliminary data.</text>
</comment>